<organism evidence="2 3">
    <name type="scientific">Rubrobacter taiwanensis</name>
    <dbReference type="NCBI Taxonomy" id="185139"/>
    <lineage>
        <taxon>Bacteria</taxon>
        <taxon>Bacillati</taxon>
        <taxon>Actinomycetota</taxon>
        <taxon>Rubrobacteria</taxon>
        <taxon>Rubrobacterales</taxon>
        <taxon>Rubrobacteraceae</taxon>
        <taxon>Rubrobacter</taxon>
    </lineage>
</organism>
<reference evidence="2 3" key="1">
    <citation type="submission" date="2019-03" db="EMBL/GenBank/DDBJ databases">
        <title>Whole genome sequence of a novel Rubrobacter taiwanensis strain, isolated from Yellowstone National Park.</title>
        <authorList>
            <person name="Freed S."/>
            <person name="Ramaley R.F."/>
            <person name="Kyndt J.A."/>
        </authorList>
    </citation>
    <scope>NUCLEOTIDE SEQUENCE [LARGE SCALE GENOMIC DNA]</scope>
    <source>
        <strain evidence="2 3">Yellowstone</strain>
    </source>
</reference>
<keyword evidence="1" id="KW-0732">Signal</keyword>
<gene>
    <name evidence="2" type="ORF">E0L93_14020</name>
</gene>
<dbReference type="InterPro" id="IPR011852">
    <property type="entry name" value="TRAP_TAXI"/>
</dbReference>
<evidence type="ECO:0000256" key="1">
    <source>
        <dbReference type="SAM" id="SignalP"/>
    </source>
</evidence>
<dbReference type="NCBIfam" id="TIGR02122">
    <property type="entry name" value="TRAP_TAXI"/>
    <property type="match status" value="1"/>
</dbReference>
<protein>
    <submittedName>
        <fullName evidence="2">TAXI family TRAP transporter solute-binding subunit</fullName>
    </submittedName>
</protein>
<dbReference type="Proteomes" id="UP000295244">
    <property type="component" value="Unassembled WGS sequence"/>
</dbReference>
<keyword evidence="3" id="KW-1185">Reference proteome</keyword>
<dbReference type="CDD" id="cd13567">
    <property type="entry name" value="PBP2_TtGluBP"/>
    <property type="match status" value="1"/>
</dbReference>
<evidence type="ECO:0000313" key="3">
    <source>
        <dbReference type="Proteomes" id="UP000295244"/>
    </source>
</evidence>
<dbReference type="EMBL" id="SKBU01000031">
    <property type="protein sequence ID" value="TCJ14884.1"/>
    <property type="molecule type" value="Genomic_DNA"/>
</dbReference>
<sequence length="320" mass="34241">MRRSITFALLPALAMMLLACQPPGGGGEGEELFVTIATGGQSGNYYPIGGSLASLYEDELGATTTVEATGASVDNINLLDEGRAEMALVQADAASQAYAGEGPFEEPVDSFSAVASLYPQYVQVITIAGSGVETMEDLAGKRVSVGAPNSGVELNARAVTGAFGLSYEDFSPQYLSYSETIDGMRNGNIDAGFFTSGIPNPSVTDLSTTDEVRVVPLEGEGVQNLLNDYDYYSEAIIPAGTYEDQEEDVPTVTFANLLVVSNELDEDTVYELTRTMWENIERIQQTNAAAREITLETAQDGIPIELHPGAERYYSEQGMR</sequence>
<dbReference type="AlphaFoldDB" id="A0A4R1BCX8"/>
<feature type="chain" id="PRO_5021002072" evidence="1">
    <location>
        <begin position="20"/>
        <end position="320"/>
    </location>
</feature>
<dbReference type="PANTHER" id="PTHR42941:SF1">
    <property type="entry name" value="SLL1037 PROTEIN"/>
    <property type="match status" value="1"/>
</dbReference>
<dbReference type="SUPFAM" id="SSF53850">
    <property type="entry name" value="Periplasmic binding protein-like II"/>
    <property type="match status" value="1"/>
</dbReference>
<dbReference type="OrthoDB" id="5582316at2"/>
<accession>A0A4R1BCX8</accession>
<proteinExistence type="predicted"/>
<dbReference type="Pfam" id="PF16868">
    <property type="entry name" value="NMT1_3"/>
    <property type="match status" value="1"/>
</dbReference>
<comment type="caution">
    <text evidence="2">The sequence shown here is derived from an EMBL/GenBank/DDBJ whole genome shotgun (WGS) entry which is preliminary data.</text>
</comment>
<dbReference type="PANTHER" id="PTHR42941">
    <property type="entry name" value="SLL1037 PROTEIN"/>
    <property type="match status" value="1"/>
</dbReference>
<dbReference type="Gene3D" id="3.40.190.10">
    <property type="entry name" value="Periplasmic binding protein-like II"/>
    <property type="match status" value="2"/>
</dbReference>
<name>A0A4R1BCX8_9ACTN</name>
<dbReference type="PROSITE" id="PS51257">
    <property type="entry name" value="PROKAR_LIPOPROTEIN"/>
    <property type="match status" value="1"/>
</dbReference>
<evidence type="ECO:0000313" key="2">
    <source>
        <dbReference type="EMBL" id="TCJ14884.1"/>
    </source>
</evidence>
<feature type="signal peptide" evidence="1">
    <location>
        <begin position="1"/>
        <end position="19"/>
    </location>
</feature>